<organism evidence="9 10">
    <name type="scientific">Agrilus planipennis</name>
    <name type="common">Emerald ash borer</name>
    <name type="synonym">Agrilus marcopoli</name>
    <dbReference type="NCBI Taxonomy" id="224129"/>
    <lineage>
        <taxon>Eukaryota</taxon>
        <taxon>Metazoa</taxon>
        <taxon>Ecdysozoa</taxon>
        <taxon>Arthropoda</taxon>
        <taxon>Hexapoda</taxon>
        <taxon>Insecta</taxon>
        <taxon>Pterygota</taxon>
        <taxon>Neoptera</taxon>
        <taxon>Endopterygota</taxon>
        <taxon>Coleoptera</taxon>
        <taxon>Polyphaga</taxon>
        <taxon>Elateriformia</taxon>
        <taxon>Buprestoidea</taxon>
        <taxon>Buprestidae</taxon>
        <taxon>Agrilinae</taxon>
        <taxon>Agrilus</taxon>
    </lineage>
</organism>
<feature type="domain" description="CN hydrolase" evidence="7">
    <location>
        <begin position="303"/>
        <end position="559"/>
    </location>
</feature>
<dbReference type="AlphaFoldDB" id="A0A7F5RE08"/>
<dbReference type="InterPro" id="IPR036526">
    <property type="entry name" value="C-N_Hydrolase_sf"/>
</dbReference>
<evidence type="ECO:0000256" key="5">
    <source>
        <dbReference type="PROSITE-ProRule" id="PRU00027"/>
    </source>
</evidence>
<dbReference type="Pfam" id="PF02892">
    <property type="entry name" value="zf-BED"/>
    <property type="match status" value="2"/>
</dbReference>
<evidence type="ECO:0000256" key="4">
    <source>
        <dbReference type="ARBA" id="ARBA00022833"/>
    </source>
</evidence>
<dbReference type="GO" id="GO:0003677">
    <property type="term" value="F:DNA binding"/>
    <property type="evidence" value="ECO:0007669"/>
    <property type="project" value="InterPro"/>
</dbReference>
<dbReference type="KEGG" id="apln:108732260"/>
<dbReference type="Gene3D" id="3.60.110.10">
    <property type="entry name" value="Carbon-nitrogen hydrolase"/>
    <property type="match status" value="1"/>
</dbReference>
<proteinExistence type="predicted"/>
<accession>A0A7F5RE08</accession>
<dbReference type="Pfam" id="PF00795">
    <property type="entry name" value="CN_hydrolase"/>
    <property type="match status" value="1"/>
</dbReference>
<dbReference type="PANTHER" id="PTHR43674:SF2">
    <property type="entry name" value="BETA-UREIDOPROPIONASE"/>
    <property type="match status" value="1"/>
</dbReference>
<feature type="domain" description="BED-type" evidence="8">
    <location>
        <begin position="101"/>
        <end position="153"/>
    </location>
</feature>
<keyword evidence="2 5" id="KW-0863">Zinc-finger</keyword>
<dbReference type="PANTHER" id="PTHR43674">
    <property type="entry name" value="NITRILASE C965.09-RELATED"/>
    <property type="match status" value="1"/>
</dbReference>
<reference evidence="10 11" key="1">
    <citation type="submission" date="2025-04" db="UniProtKB">
        <authorList>
            <consortium name="RefSeq"/>
        </authorList>
    </citation>
    <scope>IDENTIFICATION</scope>
    <source>
        <tissue evidence="10 11">Entire body</tissue>
    </source>
</reference>
<dbReference type="PROSITE" id="PS50808">
    <property type="entry name" value="ZF_BED"/>
    <property type="match status" value="2"/>
</dbReference>
<feature type="compositionally biased region" description="Low complexity" evidence="6">
    <location>
        <begin position="165"/>
        <end position="175"/>
    </location>
</feature>
<dbReference type="PROSITE" id="PS50263">
    <property type="entry name" value="CN_HYDROLASE"/>
    <property type="match status" value="1"/>
</dbReference>
<evidence type="ECO:0000313" key="11">
    <source>
        <dbReference type="RefSeq" id="XP_025834212.1"/>
    </source>
</evidence>
<evidence type="ECO:0000256" key="1">
    <source>
        <dbReference type="ARBA" id="ARBA00022723"/>
    </source>
</evidence>
<dbReference type="OrthoDB" id="412018at2759"/>
<evidence type="ECO:0000313" key="10">
    <source>
        <dbReference type="RefSeq" id="XP_025834211.1"/>
    </source>
</evidence>
<evidence type="ECO:0000256" key="2">
    <source>
        <dbReference type="ARBA" id="ARBA00022771"/>
    </source>
</evidence>
<dbReference type="SUPFAM" id="SSF56317">
    <property type="entry name" value="Carbon-nitrogen hydrolase"/>
    <property type="match status" value="1"/>
</dbReference>
<dbReference type="Proteomes" id="UP000192223">
    <property type="component" value="Unplaced"/>
</dbReference>
<dbReference type="SMART" id="SM00614">
    <property type="entry name" value="ZnF_BED"/>
    <property type="match status" value="2"/>
</dbReference>
<dbReference type="InterPro" id="IPR003656">
    <property type="entry name" value="Znf_BED"/>
</dbReference>
<name>A0A7F5RE08_AGRPL</name>
<evidence type="ECO:0000256" key="3">
    <source>
        <dbReference type="ARBA" id="ARBA00022801"/>
    </source>
</evidence>
<keyword evidence="4" id="KW-0862">Zinc</keyword>
<feature type="region of interest" description="Disordered" evidence="6">
    <location>
        <begin position="154"/>
        <end position="175"/>
    </location>
</feature>
<dbReference type="SUPFAM" id="SSF57667">
    <property type="entry name" value="beta-beta-alpha zinc fingers"/>
    <property type="match status" value="2"/>
</dbReference>
<evidence type="ECO:0000259" key="8">
    <source>
        <dbReference type="PROSITE" id="PS50808"/>
    </source>
</evidence>
<keyword evidence="9" id="KW-1185">Reference proteome</keyword>
<dbReference type="GO" id="GO:0033396">
    <property type="term" value="P:beta-alanine biosynthetic process via 3-ureidopropionate"/>
    <property type="evidence" value="ECO:0007669"/>
    <property type="project" value="TreeGrafter"/>
</dbReference>
<keyword evidence="1" id="KW-0479">Metal-binding</keyword>
<dbReference type="GeneID" id="108732260"/>
<feature type="domain" description="BED-type" evidence="8">
    <location>
        <begin position="3"/>
        <end position="49"/>
    </location>
</feature>
<dbReference type="InterPro" id="IPR003010">
    <property type="entry name" value="C-N_Hydrolase"/>
</dbReference>
<dbReference type="GO" id="GO:0008270">
    <property type="term" value="F:zinc ion binding"/>
    <property type="evidence" value="ECO:0007669"/>
    <property type="project" value="UniProtKB-KW"/>
</dbReference>
<protein>
    <submittedName>
        <fullName evidence="10 11">Beta-ureidopropionase-like</fullName>
    </submittedName>
</protein>
<dbReference type="GO" id="GO:0003837">
    <property type="term" value="F:beta-ureidopropionase activity"/>
    <property type="evidence" value="ECO:0007669"/>
    <property type="project" value="TreeGrafter"/>
</dbReference>
<dbReference type="InterPro" id="IPR050345">
    <property type="entry name" value="Aliph_Amidase/BUP"/>
</dbReference>
<evidence type="ECO:0000259" key="7">
    <source>
        <dbReference type="PROSITE" id="PS50263"/>
    </source>
</evidence>
<evidence type="ECO:0000256" key="6">
    <source>
        <dbReference type="SAM" id="MobiDB-lite"/>
    </source>
</evidence>
<keyword evidence="3" id="KW-0378">Hydrolase</keyword>
<dbReference type="InterPro" id="IPR036236">
    <property type="entry name" value="Znf_C2H2_sf"/>
</dbReference>
<sequence>MSRRSSVLWKIFTIEDQVKNLARCDICRQLFSYKTSISNLKKHLLKKHPTVQILDNVIRYDPEQIQEHQNDPSSDITTEDIQELDEEKCEILEQRKVHRNRKRSPLWNIFIQKSNNSKVAICKICKKELCYNSTTTNLHKHLKRKHPNVILKDEEEINKEENRSRSPSRSPLPNSTFEVYVEAPDQDHQYVTVELPGSTFSSLMDPIEVPSLVPISVADNIHLKEENYKRRQLPHIDDIIRKLNIEDQQQIKQLLYGTNYEVLKLPTTIVQQVRNLRFELASYKFLSAPEQVRTPRLIRLAALQITLPLPTSTPIIEMRKAIHDRAAEAIEIASQVNVNIFCLQELWTSPFFLCTGEKYPWCEYAEPAESGPTTEFLKELAKKYNMVIISPILERDELHNDTVWNTAVVIDNHGDVLGKHRKNHISRVTGFNESTYYNEGNTGHPVFQTDFGRIAINISHGRHHPLNWMMFGINGAEIVFNPSVEAGAESELLWNIESRCAAMNNSFFTCAINRVGTEKFPKEKFGHLYGSTYVTAPDGTRTPGLSRTRDGILITEFDLNMCRRARDFWGFQTTRRLDLYAESFAKVAKLDYQPQIIKK</sequence>
<dbReference type="RefSeq" id="XP_025834212.1">
    <property type="nucleotide sequence ID" value="XM_025978427.1"/>
</dbReference>
<evidence type="ECO:0000313" key="9">
    <source>
        <dbReference type="Proteomes" id="UP000192223"/>
    </source>
</evidence>
<gene>
    <name evidence="10 11" type="primary">LOC108732260</name>
</gene>
<dbReference type="RefSeq" id="XP_025834211.1">
    <property type="nucleotide sequence ID" value="XM_025978426.1"/>
</dbReference>